<gene>
    <name evidence="2" type="ORF">BN59_00746</name>
</gene>
<dbReference type="EMBL" id="CCSB01000001">
    <property type="protein sequence ID" value="CDZ76477.1"/>
    <property type="molecule type" value="Genomic_DNA"/>
</dbReference>
<evidence type="ECO:0000256" key="1">
    <source>
        <dbReference type="SAM" id="SignalP"/>
    </source>
</evidence>
<reference evidence="2 3" key="1">
    <citation type="submission" date="2014-06" db="EMBL/GenBank/DDBJ databases">
        <authorList>
            <person name="Urmite Genomes Urmite Genomes"/>
        </authorList>
    </citation>
    <scope>NUCLEOTIDE SEQUENCE [LARGE SCALE GENOMIC DNA]</scope>
</reference>
<dbReference type="eggNOG" id="ENOG5033VPC">
    <property type="taxonomic scope" value="Bacteria"/>
</dbReference>
<keyword evidence="1" id="KW-0732">Signal</keyword>
<evidence type="ECO:0000313" key="3">
    <source>
        <dbReference type="Proteomes" id="UP000044071"/>
    </source>
</evidence>
<accession>A0A078KU32</accession>
<evidence type="ECO:0000313" key="2">
    <source>
        <dbReference type="EMBL" id="CDZ76477.1"/>
    </source>
</evidence>
<feature type="chain" id="PRO_5009744000" description="Protein involved in meta-pathway of phenol degradation" evidence="1">
    <location>
        <begin position="25"/>
        <end position="268"/>
    </location>
</feature>
<name>A0A078KU32_9GAMM</name>
<dbReference type="Proteomes" id="UP000044071">
    <property type="component" value="Unassembled WGS sequence"/>
</dbReference>
<organism evidence="2 3">
    <name type="scientific">Legionella massiliensis</name>
    <dbReference type="NCBI Taxonomy" id="1034943"/>
    <lineage>
        <taxon>Bacteria</taxon>
        <taxon>Pseudomonadati</taxon>
        <taxon>Pseudomonadota</taxon>
        <taxon>Gammaproteobacteria</taxon>
        <taxon>Legionellales</taxon>
        <taxon>Legionellaceae</taxon>
        <taxon>Legionella</taxon>
    </lineage>
</organism>
<dbReference type="InterPro" id="IPR025737">
    <property type="entry name" value="FApF"/>
</dbReference>
<feature type="signal peptide" evidence="1">
    <location>
        <begin position="1"/>
        <end position="24"/>
    </location>
</feature>
<dbReference type="AlphaFoldDB" id="A0A078KU32"/>
<dbReference type="Pfam" id="PF13557">
    <property type="entry name" value="Phenol_MetA_deg"/>
    <property type="match status" value="1"/>
</dbReference>
<sequence>MSYYKVKTQGCFLFLMIIVFSNSAAESVSLCGGPQAMLAVVDRPTIADSPCTVGVGHAIFEGGFQLQKQIGSGHSQQFPSMVFRVGLPKENELFAFLPNYFHQSEAPSSGLGPTGIGYKHILHYTEKWLLTFDTLVTPPSGSVNYGSQGLGGIVNAIYNYNFSDSLSFTCQLGYSSQTESELSGGHRFASLNPDAFLTWSLSDKLQLFGEVYGQSKTGVGQGSGYATQFGLVYLLAKNMTVDVEVGKRLSGLIGNFENYLGAGMAVQF</sequence>
<keyword evidence="3" id="KW-1185">Reference proteome</keyword>
<evidence type="ECO:0008006" key="4">
    <source>
        <dbReference type="Google" id="ProtNLM"/>
    </source>
</evidence>
<protein>
    <recommendedName>
        <fullName evidence="4">Protein involved in meta-pathway of phenol degradation</fullName>
    </recommendedName>
</protein>
<dbReference type="RefSeq" id="WP_052403115.1">
    <property type="nucleotide sequence ID" value="NZ_CCVW01000001.1"/>
</dbReference>
<proteinExistence type="predicted"/>